<evidence type="ECO:0000256" key="1">
    <source>
        <dbReference type="ARBA" id="ARBA00022676"/>
    </source>
</evidence>
<organism evidence="4 5">
    <name type="scientific">Lactococcus hircilactis</name>
    <dbReference type="NCBI Taxonomy" id="1494462"/>
    <lineage>
        <taxon>Bacteria</taxon>
        <taxon>Bacillati</taxon>
        <taxon>Bacillota</taxon>
        <taxon>Bacilli</taxon>
        <taxon>Lactobacillales</taxon>
        <taxon>Streptococcaceae</taxon>
        <taxon>Lactococcus</taxon>
    </lineage>
</organism>
<sequence>MKNLKPLVSVIIPIYNVEKYLQECLESVANQTYNNLEIILINDGSFDGSQIIAEKYIEKDKRFHLVNQDCQGVSYARNKGLDLAQGSYIMFLDSDDKIALDTVENLLLPINGKHRIFSMAKYSTRDTLKDNHAEAQVISVKGKMIDRIKAVQTSGYPSFSPWGKLYSQDVFKTLRFPNLSIHEDTSIILPVIDNVDEIVLINQSLWYYRQVKSSLTNIKISEKNDDIFEKNKLQINFAKGKHPEILNYVYMLCMNENDFVMSKCLKDKSDLSQKLFQRCFEQNREFSEKIQQRRFLYRSPSVYRVIMPLMDKVLKSDVIRGVVKKFLT</sequence>
<dbReference type="Pfam" id="PF00535">
    <property type="entry name" value="Glycos_transf_2"/>
    <property type="match status" value="1"/>
</dbReference>
<protein>
    <submittedName>
        <fullName evidence="4">Glycosyltransferase</fullName>
    </submittedName>
</protein>
<evidence type="ECO:0000313" key="5">
    <source>
        <dbReference type="Proteomes" id="UP000439550"/>
    </source>
</evidence>
<evidence type="ECO:0000256" key="2">
    <source>
        <dbReference type="ARBA" id="ARBA00022679"/>
    </source>
</evidence>
<dbReference type="PANTHER" id="PTHR22916:SF51">
    <property type="entry name" value="GLYCOSYLTRANSFERASE EPSH-RELATED"/>
    <property type="match status" value="1"/>
</dbReference>
<dbReference type="OrthoDB" id="396512at2"/>
<dbReference type="Gene3D" id="3.90.550.10">
    <property type="entry name" value="Spore Coat Polysaccharide Biosynthesis Protein SpsA, Chain A"/>
    <property type="match status" value="1"/>
</dbReference>
<keyword evidence="2 4" id="KW-0808">Transferase</keyword>
<feature type="domain" description="Glycosyltransferase 2-like" evidence="3">
    <location>
        <begin position="9"/>
        <end position="173"/>
    </location>
</feature>
<dbReference type="AlphaFoldDB" id="A0A7X1ZAF4"/>
<dbReference type="InterPro" id="IPR029044">
    <property type="entry name" value="Nucleotide-diphossugar_trans"/>
</dbReference>
<dbReference type="SUPFAM" id="SSF53448">
    <property type="entry name" value="Nucleotide-diphospho-sugar transferases"/>
    <property type="match status" value="1"/>
</dbReference>
<dbReference type="GO" id="GO:0016757">
    <property type="term" value="F:glycosyltransferase activity"/>
    <property type="evidence" value="ECO:0007669"/>
    <property type="project" value="UniProtKB-KW"/>
</dbReference>
<evidence type="ECO:0000313" key="4">
    <source>
        <dbReference type="EMBL" id="MQW39480.1"/>
    </source>
</evidence>
<gene>
    <name evidence="4" type="ORF">GHI93_05945</name>
</gene>
<dbReference type="Proteomes" id="UP000439550">
    <property type="component" value="Unassembled WGS sequence"/>
</dbReference>
<reference evidence="4 5" key="1">
    <citation type="submission" date="2019-10" db="EMBL/GenBank/DDBJ databases">
        <authorList>
            <person name="Dong K."/>
        </authorList>
    </citation>
    <scope>NUCLEOTIDE SEQUENCE [LARGE SCALE GENOMIC DNA]</scope>
    <source>
        <strain evidence="4 5">DSM 28960</strain>
    </source>
</reference>
<evidence type="ECO:0000259" key="3">
    <source>
        <dbReference type="Pfam" id="PF00535"/>
    </source>
</evidence>
<proteinExistence type="predicted"/>
<dbReference type="InterPro" id="IPR001173">
    <property type="entry name" value="Glyco_trans_2-like"/>
</dbReference>
<dbReference type="CDD" id="cd00761">
    <property type="entry name" value="Glyco_tranf_GTA_type"/>
    <property type="match status" value="1"/>
</dbReference>
<dbReference type="EMBL" id="WITJ01000007">
    <property type="protein sequence ID" value="MQW39480.1"/>
    <property type="molecule type" value="Genomic_DNA"/>
</dbReference>
<keyword evidence="1" id="KW-0328">Glycosyltransferase</keyword>
<dbReference type="PANTHER" id="PTHR22916">
    <property type="entry name" value="GLYCOSYLTRANSFERASE"/>
    <property type="match status" value="1"/>
</dbReference>
<comment type="caution">
    <text evidence="4">The sequence shown here is derived from an EMBL/GenBank/DDBJ whole genome shotgun (WGS) entry which is preliminary data.</text>
</comment>
<dbReference type="RefSeq" id="WP_153496155.1">
    <property type="nucleotide sequence ID" value="NZ_CBCRWP010000004.1"/>
</dbReference>
<keyword evidence="5" id="KW-1185">Reference proteome</keyword>
<accession>A0A7X1ZAF4</accession>
<name>A0A7X1ZAF4_9LACT</name>